<evidence type="ECO:0000313" key="2">
    <source>
        <dbReference type="Proteomes" id="UP001497535"/>
    </source>
</evidence>
<dbReference type="EMBL" id="CAVMJV010000005">
    <property type="protein sequence ID" value="CAK5028394.1"/>
    <property type="molecule type" value="Genomic_DNA"/>
</dbReference>
<sequence>MFYCLRFAKYQFRFVSACSALTNSDALLCKVILDGQEWDSTSNDYAGIFQFCFWRFGRWIDVIIDDLLPCRSGKFYGCYENLVGGQLADALQDVSGGVAETLNVHRFISQHRKILNGMNSTEDLDLSKRLNNLANGNLTSLSVYKTGISASRRLFYTLKHAFNREALIVAAISV</sequence>
<name>A0ACB0Y2E7_MELEN</name>
<proteinExistence type="predicted"/>
<organism evidence="1 2">
    <name type="scientific">Meloidogyne enterolobii</name>
    <name type="common">Root-knot nematode worm</name>
    <name type="synonym">Meloidogyne mayaguensis</name>
    <dbReference type="NCBI Taxonomy" id="390850"/>
    <lineage>
        <taxon>Eukaryota</taxon>
        <taxon>Metazoa</taxon>
        <taxon>Ecdysozoa</taxon>
        <taxon>Nematoda</taxon>
        <taxon>Chromadorea</taxon>
        <taxon>Rhabditida</taxon>
        <taxon>Tylenchina</taxon>
        <taxon>Tylenchomorpha</taxon>
        <taxon>Tylenchoidea</taxon>
        <taxon>Meloidogynidae</taxon>
        <taxon>Meloidogyninae</taxon>
        <taxon>Meloidogyne</taxon>
    </lineage>
</organism>
<comment type="caution">
    <text evidence="1">The sequence shown here is derived from an EMBL/GenBank/DDBJ whole genome shotgun (WGS) entry which is preliminary data.</text>
</comment>
<dbReference type="Proteomes" id="UP001497535">
    <property type="component" value="Unassembled WGS sequence"/>
</dbReference>
<evidence type="ECO:0000313" key="1">
    <source>
        <dbReference type="EMBL" id="CAK5028394.1"/>
    </source>
</evidence>
<keyword evidence="2" id="KW-1185">Reference proteome</keyword>
<accession>A0ACB0Y2E7</accession>
<protein>
    <submittedName>
        <fullName evidence="1">Uncharacterized protein</fullName>
    </submittedName>
</protein>
<reference evidence="1" key="1">
    <citation type="submission" date="2023-11" db="EMBL/GenBank/DDBJ databases">
        <authorList>
            <person name="Poullet M."/>
        </authorList>
    </citation>
    <scope>NUCLEOTIDE SEQUENCE</scope>
    <source>
        <strain evidence="1">E1834</strain>
    </source>
</reference>
<gene>
    <name evidence="1" type="ORF">MENTE1834_LOCUS6587</name>
</gene>